<feature type="transmembrane region" description="Helical" evidence="7">
    <location>
        <begin position="220"/>
        <end position="240"/>
    </location>
</feature>
<feature type="transmembrane region" description="Helical" evidence="7">
    <location>
        <begin position="380"/>
        <end position="399"/>
    </location>
</feature>
<feature type="region of interest" description="Disordered" evidence="6">
    <location>
        <begin position="1"/>
        <end position="27"/>
    </location>
</feature>
<reference evidence="8" key="1">
    <citation type="submission" date="2020-05" db="UniProtKB">
        <authorList>
            <consortium name="EnsemblMetazoa"/>
        </authorList>
    </citation>
    <scope>IDENTIFICATION</scope>
    <source>
        <strain evidence="8">USDA</strain>
    </source>
</reference>
<protein>
    <recommendedName>
        <fullName evidence="10">Transmembrane protein 39A</fullName>
    </recommendedName>
</protein>
<keyword evidence="3 7" id="KW-0812">Transmembrane</keyword>
<keyword evidence="4 7" id="KW-1133">Transmembrane helix</keyword>
<dbReference type="Pfam" id="PF10271">
    <property type="entry name" value="Tmp39"/>
    <property type="match status" value="1"/>
</dbReference>
<feature type="transmembrane region" description="Helical" evidence="7">
    <location>
        <begin position="47"/>
        <end position="65"/>
    </location>
</feature>
<dbReference type="InterPro" id="IPR019397">
    <property type="entry name" value="Uncharacterised_TMEM39"/>
</dbReference>
<evidence type="ECO:0000256" key="4">
    <source>
        <dbReference type="ARBA" id="ARBA00022989"/>
    </source>
</evidence>
<evidence type="ECO:0000256" key="3">
    <source>
        <dbReference type="ARBA" id="ARBA00022692"/>
    </source>
</evidence>
<proteinExistence type="inferred from homology"/>
<accession>A0A1I8PZ26</accession>
<evidence type="ECO:0008006" key="10">
    <source>
        <dbReference type="Google" id="ProtNLM"/>
    </source>
</evidence>
<keyword evidence="9" id="KW-1185">Reference proteome</keyword>
<feature type="transmembrane region" description="Helical" evidence="7">
    <location>
        <begin position="85"/>
        <end position="103"/>
    </location>
</feature>
<dbReference type="Proteomes" id="UP000095300">
    <property type="component" value="Unassembled WGS sequence"/>
</dbReference>
<feature type="transmembrane region" description="Helical" evidence="7">
    <location>
        <begin position="151"/>
        <end position="171"/>
    </location>
</feature>
<comment type="subcellular location">
    <subcellularLocation>
        <location evidence="1">Membrane</location>
        <topology evidence="1">Multi-pass membrane protein</topology>
    </subcellularLocation>
</comment>
<dbReference type="PANTHER" id="PTHR12995">
    <property type="entry name" value="FI21814P1"/>
    <property type="match status" value="1"/>
</dbReference>
<dbReference type="GO" id="GO:0016020">
    <property type="term" value="C:membrane"/>
    <property type="evidence" value="ECO:0007669"/>
    <property type="project" value="UniProtKB-SubCell"/>
</dbReference>
<feature type="transmembrane region" description="Helical" evidence="7">
    <location>
        <begin position="124"/>
        <end position="145"/>
    </location>
</feature>
<evidence type="ECO:0000256" key="1">
    <source>
        <dbReference type="ARBA" id="ARBA00004141"/>
    </source>
</evidence>
<sequence length="423" mass="48785">MMRDNSSKEEDEHAGQQHINSNSHITPMPKHIPFPDPASSSELLNELIMFLFSSCVAAMQFINIYRTNWWLPQVQITNTVNLHHVNPHLILLIIVMNVRRLLYCLSLKGLYFFLPTQCQRMSKVFKCVLEVLILTLPVTCIIMMYTNRNYLSIFLLVYPFIVYFLAFGLALEPFLRFNYEIKGGAYFNGFPLHCCSANPNGIRFEIDVLRNDFNCRFKQVIFTSLFNTYYSAFLPCYFANAVHYNVLWAAQHIVLVFLSVFQCCTVFSFPSKYSDILHRAALHLGYWLKMEVRSGADSNTIASNWIKTTLWAPSSTVKFTGDLYRSVGPVTVAIPGNITHERFYKLFHNPSVIYGSLTAIQACIVLSGISLLYYAIEWHFILSLSFITLTNQFTFFKLMRDYLITKRVYLAETSVSDSKLTDN</sequence>
<evidence type="ECO:0000256" key="7">
    <source>
        <dbReference type="SAM" id="Phobius"/>
    </source>
</evidence>
<comment type="similarity">
    <text evidence="2">Belongs to the TMEM39 family.</text>
</comment>
<evidence type="ECO:0000256" key="2">
    <source>
        <dbReference type="ARBA" id="ARBA00010737"/>
    </source>
</evidence>
<name>A0A1I8PZ26_STOCA</name>
<evidence type="ECO:0000256" key="5">
    <source>
        <dbReference type="ARBA" id="ARBA00023136"/>
    </source>
</evidence>
<evidence type="ECO:0000313" key="8">
    <source>
        <dbReference type="EnsemblMetazoa" id="SCAU012373-PA"/>
    </source>
</evidence>
<feature type="transmembrane region" description="Helical" evidence="7">
    <location>
        <begin position="246"/>
        <end position="269"/>
    </location>
</feature>
<gene>
    <name evidence="8" type="primary">106088368</name>
</gene>
<dbReference type="STRING" id="35570.A0A1I8PZ26"/>
<evidence type="ECO:0000256" key="6">
    <source>
        <dbReference type="SAM" id="MobiDB-lite"/>
    </source>
</evidence>
<dbReference type="VEuPathDB" id="VectorBase:SCAU012373"/>
<dbReference type="PANTHER" id="PTHR12995:SF4">
    <property type="entry name" value="FI21814P1"/>
    <property type="match status" value="1"/>
</dbReference>
<keyword evidence="5 7" id="KW-0472">Membrane</keyword>
<feature type="transmembrane region" description="Helical" evidence="7">
    <location>
        <begin position="352"/>
        <end position="374"/>
    </location>
</feature>
<organism evidence="8 9">
    <name type="scientific">Stomoxys calcitrans</name>
    <name type="common">Stable fly</name>
    <name type="synonym">Conops calcitrans</name>
    <dbReference type="NCBI Taxonomy" id="35570"/>
    <lineage>
        <taxon>Eukaryota</taxon>
        <taxon>Metazoa</taxon>
        <taxon>Ecdysozoa</taxon>
        <taxon>Arthropoda</taxon>
        <taxon>Hexapoda</taxon>
        <taxon>Insecta</taxon>
        <taxon>Pterygota</taxon>
        <taxon>Neoptera</taxon>
        <taxon>Endopterygota</taxon>
        <taxon>Diptera</taxon>
        <taxon>Brachycera</taxon>
        <taxon>Muscomorpha</taxon>
        <taxon>Muscoidea</taxon>
        <taxon>Muscidae</taxon>
        <taxon>Stomoxys</taxon>
    </lineage>
</organism>
<dbReference type="KEGG" id="scac:106088368"/>
<evidence type="ECO:0000313" key="9">
    <source>
        <dbReference type="Proteomes" id="UP000095300"/>
    </source>
</evidence>
<dbReference type="EnsemblMetazoa" id="SCAU012373-RA">
    <property type="protein sequence ID" value="SCAU012373-PA"/>
    <property type="gene ID" value="SCAU012373"/>
</dbReference>
<feature type="compositionally biased region" description="Basic and acidic residues" evidence="6">
    <location>
        <begin position="1"/>
        <end position="15"/>
    </location>
</feature>
<dbReference type="OrthoDB" id="438179at2759"/>
<dbReference type="AlphaFoldDB" id="A0A1I8PZ26"/>